<proteinExistence type="predicted"/>
<accession>A0A3Q0KYP6</accession>
<reference evidence="2 3" key="3">
    <citation type="journal article" date="2011" name="Mol. Syst. Biol.">
        <title>Integrative genome-scale metabolic analysis of Vibrio vulnificus for drug targeting and discovery.</title>
        <authorList>
            <person name="Kim H.U."/>
            <person name="Kim S.Y."/>
            <person name="Jeong H."/>
            <person name="Kim T.Y."/>
            <person name="Kim J.J."/>
            <person name="Choy H.E."/>
            <person name="Yi K.Y."/>
            <person name="Rhee J.H."/>
            <person name="Lee S.Y."/>
        </authorList>
    </citation>
    <scope>NUCLEOTIDE SEQUENCE [LARGE SCALE GENOMIC DNA]</scope>
    <source>
        <strain evidence="2 3">CMCP6</strain>
    </source>
</reference>
<protein>
    <submittedName>
        <fullName evidence="2">Uncharacterized protein</fullName>
    </submittedName>
</protein>
<reference evidence="2 3" key="2">
    <citation type="journal article" date="2003" name="Infect. Immun.">
        <title>Characterization and pathogenic significance of Vibrio vulnificus antigens preferentially expressed in septicemic patients.</title>
        <authorList>
            <person name="Kim Y.R."/>
            <person name="Lee S.E."/>
            <person name="Kim C.M."/>
            <person name="Kim S.Y."/>
            <person name="Shin E.K."/>
            <person name="Shin D.H."/>
            <person name="Chung S.S."/>
            <person name="Choy H.E."/>
            <person name="Progulske-Fox A."/>
            <person name="Hillman J.D."/>
            <person name="Handfield M."/>
            <person name="Rhee J.H."/>
        </authorList>
    </citation>
    <scope>NUCLEOTIDE SEQUENCE [LARGE SCALE GENOMIC DNA]</scope>
    <source>
        <strain evidence="2 3">CMCP6</strain>
    </source>
</reference>
<feature type="region of interest" description="Disordered" evidence="1">
    <location>
        <begin position="49"/>
        <end position="71"/>
    </location>
</feature>
<evidence type="ECO:0000256" key="1">
    <source>
        <dbReference type="SAM" id="MobiDB-lite"/>
    </source>
</evidence>
<dbReference type="KEGG" id="vvu:VV2_0691"/>
<evidence type="ECO:0000313" key="3">
    <source>
        <dbReference type="Proteomes" id="UP000002275"/>
    </source>
</evidence>
<name>A0A3Q0KYP6_VIBVU</name>
<dbReference type="AlphaFoldDB" id="A0A3Q0KYP6"/>
<dbReference type="Proteomes" id="UP000002275">
    <property type="component" value="Chromosome II"/>
</dbReference>
<sequence>MVLTTQGIAKMPYGLSELFRLSHQEKGQPSGSKDTLAIWRWVAKSSMAPTRSGESGMVITSINSQKQPCIE</sequence>
<reference evidence="3" key="1">
    <citation type="submission" date="2002-12" db="EMBL/GenBank/DDBJ databases">
        <title>Complete genome sequence of Vibrio vulnificus CMCP6.</title>
        <authorList>
            <person name="Rhee J.H."/>
            <person name="Kim S.Y."/>
            <person name="Chung S.S."/>
            <person name="Kim J.J."/>
            <person name="Moon Y.H."/>
            <person name="Jeong H."/>
            <person name="Choy H.E."/>
        </authorList>
    </citation>
    <scope>NUCLEOTIDE SEQUENCE [LARGE SCALE GENOMIC DNA]</scope>
    <source>
        <strain evidence="3">CMCP6</strain>
    </source>
</reference>
<organism evidence="2 3">
    <name type="scientific">Vibrio vulnificus (strain CMCP6)</name>
    <dbReference type="NCBI Taxonomy" id="216895"/>
    <lineage>
        <taxon>Bacteria</taxon>
        <taxon>Pseudomonadati</taxon>
        <taxon>Pseudomonadota</taxon>
        <taxon>Gammaproteobacteria</taxon>
        <taxon>Vibrionales</taxon>
        <taxon>Vibrionaceae</taxon>
        <taxon>Vibrio</taxon>
    </lineage>
</organism>
<gene>
    <name evidence="2" type="ordered locus">VV2_0691</name>
</gene>
<dbReference type="EMBL" id="AE016796">
    <property type="protein sequence ID" value="AAO07628.1"/>
    <property type="molecule type" value="Genomic_DNA"/>
</dbReference>
<evidence type="ECO:0000313" key="2">
    <source>
        <dbReference type="EMBL" id="AAO07628.1"/>
    </source>
</evidence>